<sequence length="196" mass="21983">MDSNQSKAKAKAKAQAPGPVPTSSRPTAPRRQIAFISGPLEANEEYFNMHYLPKLRDAVDKGHLFIIGPSRGIDSLSFDYLRKSGVPASRIRLYLNTSEETRLSRHFKRFEEVGGALVIVKGSHTERDEAMTRASHYDILRYRTEEECRALYGASYRPRISGTQKNEIRRNAGIGLVWPDPGNKPVGRLPTKDSKA</sequence>
<dbReference type="Proteomes" id="UP000027222">
    <property type="component" value="Unassembled WGS sequence"/>
</dbReference>
<reference evidence="3" key="1">
    <citation type="journal article" date="2014" name="Proc. Natl. Acad. Sci. U.S.A.">
        <title>Extensive sampling of basidiomycete genomes demonstrates inadequacy of the white-rot/brown-rot paradigm for wood decay fungi.</title>
        <authorList>
            <person name="Riley R."/>
            <person name="Salamov A.A."/>
            <person name="Brown D.W."/>
            <person name="Nagy L.G."/>
            <person name="Floudas D."/>
            <person name="Held B.W."/>
            <person name="Levasseur A."/>
            <person name="Lombard V."/>
            <person name="Morin E."/>
            <person name="Otillar R."/>
            <person name="Lindquist E.A."/>
            <person name="Sun H."/>
            <person name="LaButti K.M."/>
            <person name="Schmutz J."/>
            <person name="Jabbour D."/>
            <person name="Luo H."/>
            <person name="Baker S.E."/>
            <person name="Pisabarro A.G."/>
            <person name="Walton J.D."/>
            <person name="Blanchette R.A."/>
            <person name="Henrissat B."/>
            <person name="Martin F."/>
            <person name="Cullen D."/>
            <person name="Hibbett D.S."/>
            <person name="Grigoriev I.V."/>
        </authorList>
    </citation>
    <scope>NUCLEOTIDE SEQUENCE [LARGE SCALE GENOMIC DNA]</scope>
    <source>
        <strain evidence="3">CBS 339.88</strain>
    </source>
</reference>
<organism evidence="2 3">
    <name type="scientific">Galerina marginata (strain CBS 339.88)</name>
    <dbReference type="NCBI Taxonomy" id="685588"/>
    <lineage>
        <taxon>Eukaryota</taxon>
        <taxon>Fungi</taxon>
        <taxon>Dikarya</taxon>
        <taxon>Basidiomycota</taxon>
        <taxon>Agaricomycotina</taxon>
        <taxon>Agaricomycetes</taxon>
        <taxon>Agaricomycetidae</taxon>
        <taxon>Agaricales</taxon>
        <taxon>Agaricineae</taxon>
        <taxon>Strophariaceae</taxon>
        <taxon>Galerina</taxon>
    </lineage>
</organism>
<name>A0A067SD08_GALM3</name>
<dbReference type="AlphaFoldDB" id="A0A067SD08"/>
<evidence type="ECO:0000313" key="2">
    <source>
        <dbReference type="EMBL" id="KDR68776.1"/>
    </source>
</evidence>
<evidence type="ECO:0000256" key="1">
    <source>
        <dbReference type="SAM" id="MobiDB-lite"/>
    </source>
</evidence>
<keyword evidence="3" id="KW-1185">Reference proteome</keyword>
<protein>
    <submittedName>
        <fullName evidence="2">Uncharacterized protein</fullName>
    </submittedName>
</protein>
<gene>
    <name evidence="2" type="ORF">GALMADRAFT_78069</name>
</gene>
<accession>A0A067SD08</accession>
<proteinExistence type="predicted"/>
<evidence type="ECO:0000313" key="3">
    <source>
        <dbReference type="Proteomes" id="UP000027222"/>
    </source>
</evidence>
<dbReference type="HOGENOM" id="CLU_1390334_0_0_1"/>
<dbReference type="EMBL" id="KL142406">
    <property type="protein sequence ID" value="KDR68776.1"/>
    <property type="molecule type" value="Genomic_DNA"/>
</dbReference>
<feature type="region of interest" description="Disordered" evidence="1">
    <location>
        <begin position="1"/>
        <end position="30"/>
    </location>
</feature>
<dbReference type="OrthoDB" id="5422905at2759"/>